<gene>
    <name evidence="2" type="ORF">GSOID_T00030528001</name>
</gene>
<reference evidence="2" key="1">
    <citation type="journal article" date="2010" name="Science">
        <title>Plasticity of animal genome architecture unmasked by rapid evolution of a pelagic tunicate.</title>
        <authorList>
            <person name="Denoeud F."/>
            <person name="Henriet S."/>
            <person name="Mungpakdee S."/>
            <person name="Aury J.M."/>
            <person name="Da Silva C."/>
            <person name="Brinkmann H."/>
            <person name="Mikhaleva J."/>
            <person name="Olsen L.C."/>
            <person name="Jubin C."/>
            <person name="Canestro C."/>
            <person name="Bouquet J.M."/>
            <person name="Danks G."/>
            <person name="Poulain J."/>
            <person name="Campsteijn C."/>
            <person name="Adamski M."/>
            <person name="Cross I."/>
            <person name="Yadetie F."/>
            <person name="Muffato M."/>
            <person name="Louis A."/>
            <person name="Butcher S."/>
            <person name="Tsagkogeorga G."/>
            <person name="Konrad A."/>
            <person name="Singh S."/>
            <person name="Jensen M.F."/>
            <person name="Cong E.H."/>
            <person name="Eikeseth-Otteraa H."/>
            <person name="Noel B."/>
            <person name="Anthouard V."/>
            <person name="Porcel B.M."/>
            <person name="Kachouri-Lafond R."/>
            <person name="Nishino A."/>
            <person name="Ugolini M."/>
            <person name="Chourrout P."/>
            <person name="Nishida H."/>
            <person name="Aasland R."/>
            <person name="Huzurbazar S."/>
            <person name="Westhof E."/>
            <person name="Delsuc F."/>
            <person name="Lehrach H."/>
            <person name="Reinhardt R."/>
            <person name="Weissenbach J."/>
            <person name="Roy S.W."/>
            <person name="Artiguenave F."/>
            <person name="Postlethwait J.H."/>
            <person name="Manak J.R."/>
            <person name="Thompson E.M."/>
            <person name="Jaillon O."/>
            <person name="Du Pasquier L."/>
            <person name="Boudinot P."/>
            <person name="Liberles D.A."/>
            <person name="Volff J.N."/>
            <person name="Philippe H."/>
            <person name="Lenhard B."/>
            <person name="Roest Crollius H."/>
            <person name="Wincker P."/>
            <person name="Chourrout D."/>
        </authorList>
    </citation>
    <scope>NUCLEOTIDE SEQUENCE [LARGE SCALE GENOMIC DNA]</scope>
</reference>
<keyword evidence="1" id="KW-0812">Transmembrane</keyword>
<feature type="transmembrane region" description="Helical" evidence="1">
    <location>
        <begin position="70"/>
        <end position="91"/>
    </location>
</feature>
<evidence type="ECO:0000256" key="1">
    <source>
        <dbReference type="SAM" id="Phobius"/>
    </source>
</evidence>
<evidence type="ECO:0000313" key="2">
    <source>
        <dbReference type="EMBL" id="CBY37420.1"/>
    </source>
</evidence>
<accession>E4YPM4</accession>
<dbReference type="Proteomes" id="UP000011014">
    <property type="component" value="Unassembled WGS sequence"/>
</dbReference>
<keyword evidence="1" id="KW-1133">Transmembrane helix</keyword>
<dbReference type="AlphaFoldDB" id="E4YPM4"/>
<dbReference type="EMBL" id="FN654971">
    <property type="protein sequence ID" value="CBY37420.1"/>
    <property type="molecule type" value="Genomic_DNA"/>
</dbReference>
<organism evidence="2">
    <name type="scientific">Oikopleura dioica</name>
    <name type="common">Tunicate</name>
    <dbReference type="NCBI Taxonomy" id="34765"/>
    <lineage>
        <taxon>Eukaryota</taxon>
        <taxon>Metazoa</taxon>
        <taxon>Chordata</taxon>
        <taxon>Tunicata</taxon>
        <taxon>Appendicularia</taxon>
        <taxon>Copelata</taxon>
        <taxon>Oikopleuridae</taxon>
        <taxon>Oikopleura</taxon>
    </lineage>
</organism>
<feature type="non-terminal residue" evidence="2">
    <location>
        <position position="1"/>
    </location>
</feature>
<proteinExistence type="predicted"/>
<sequence>FRKLVNKHYSKRKKIIDSSSVLPIYKSHFRIPPINLEGSKDESQSEILSRLADPHFTPSSKWNIDLPVKFTIYSILMYSIVEILPVGLVFIPKHLLQ</sequence>
<keyword evidence="1" id="KW-0472">Membrane</keyword>
<protein>
    <submittedName>
        <fullName evidence="2">Uncharacterized protein</fullName>
    </submittedName>
</protein>
<name>E4YPM4_OIKDI</name>